<dbReference type="EMBL" id="LZLM01000033">
    <property type="protein sequence ID" value="OBJ88649.1"/>
    <property type="molecule type" value="Genomic_DNA"/>
</dbReference>
<dbReference type="Proteomes" id="UP000093925">
    <property type="component" value="Unassembled WGS sequence"/>
</dbReference>
<evidence type="ECO:0000313" key="2">
    <source>
        <dbReference type="Proteomes" id="UP000093925"/>
    </source>
</evidence>
<protein>
    <submittedName>
        <fullName evidence="1">Uncharacterized protein</fullName>
    </submittedName>
</protein>
<dbReference type="RefSeq" id="WP_065138894.1">
    <property type="nucleotide sequence ID" value="NZ_LZLM01000033.1"/>
</dbReference>
<gene>
    <name evidence="1" type="ORF">A5640_04590</name>
</gene>
<dbReference type="AlphaFoldDB" id="A0A1A3KW39"/>
<evidence type="ECO:0000313" key="1">
    <source>
        <dbReference type="EMBL" id="OBJ88649.1"/>
    </source>
</evidence>
<organism evidence="1 2">
    <name type="scientific">Mycobacterium asiaticum</name>
    <dbReference type="NCBI Taxonomy" id="1790"/>
    <lineage>
        <taxon>Bacteria</taxon>
        <taxon>Bacillati</taxon>
        <taxon>Actinomycetota</taxon>
        <taxon>Actinomycetes</taxon>
        <taxon>Mycobacteriales</taxon>
        <taxon>Mycobacteriaceae</taxon>
        <taxon>Mycobacterium</taxon>
    </lineage>
</organism>
<name>A0A1A3KW39_MYCAS</name>
<comment type="caution">
    <text evidence="1">The sequence shown here is derived from an EMBL/GenBank/DDBJ whole genome shotgun (WGS) entry which is preliminary data.</text>
</comment>
<reference evidence="1 2" key="1">
    <citation type="submission" date="2016-06" db="EMBL/GenBank/DDBJ databases">
        <authorList>
            <person name="Kjaerup R.B."/>
            <person name="Dalgaard T.S."/>
            <person name="Juul-Madsen H.R."/>
        </authorList>
    </citation>
    <scope>NUCLEOTIDE SEQUENCE [LARGE SCALE GENOMIC DNA]</scope>
    <source>
        <strain evidence="1 2">1276495.2</strain>
    </source>
</reference>
<proteinExistence type="predicted"/>
<accession>A0A1A3KW39</accession>
<sequence length="76" mass="8661">MKLRASHLNEVRTPIPDYDWSRISNGIAHFGVRGIPLARTHRDHPITFLQNWTVFGDLVDEPGYGARATLAELVHR</sequence>